<dbReference type="GO" id="GO:0005524">
    <property type="term" value="F:ATP binding"/>
    <property type="evidence" value="ECO:0007669"/>
    <property type="project" value="UniProtKB-KW"/>
</dbReference>
<evidence type="ECO:0000256" key="2">
    <source>
        <dbReference type="ARBA" id="ARBA00005417"/>
    </source>
</evidence>
<dbReference type="Gene3D" id="3.40.50.300">
    <property type="entry name" value="P-loop containing nucleotide triphosphate hydrolases"/>
    <property type="match status" value="1"/>
</dbReference>
<keyword evidence="4" id="KW-1003">Cell membrane</keyword>
<dbReference type="PROSITE" id="PS50893">
    <property type="entry name" value="ABC_TRANSPORTER_2"/>
    <property type="match status" value="1"/>
</dbReference>
<dbReference type="InterPro" id="IPR013563">
    <property type="entry name" value="Oligopep_ABC_C"/>
</dbReference>
<reference evidence="9 10" key="1">
    <citation type="journal article" date="2010" name="Stand. Genomic Sci.">
        <title>Complete genome sequence of Conexibacter woesei type strain (ID131577).</title>
        <authorList>
            <person name="Pukall R."/>
            <person name="Lapidus A."/>
            <person name="Glavina Del Rio T."/>
            <person name="Copeland A."/>
            <person name="Tice H."/>
            <person name="Cheng J.-F."/>
            <person name="Lucas S."/>
            <person name="Chen F."/>
            <person name="Nolan M."/>
            <person name="Bruce D."/>
            <person name="Goodwin L."/>
            <person name="Pitluck S."/>
            <person name="Mavromatis K."/>
            <person name="Ivanova N."/>
            <person name="Ovchinnikova G."/>
            <person name="Pati A."/>
            <person name="Chen A."/>
            <person name="Palaniappan K."/>
            <person name="Land M."/>
            <person name="Hauser L."/>
            <person name="Chang Y.-J."/>
            <person name="Jeffries C.D."/>
            <person name="Chain P."/>
            <person name="Meincke L."/>
            <person name="Sims D."/>
            <person name="Brettin T."/>
            <person name="Detter J.C."/>
            <person name="Rohde M."/>
            <person name="Goeker M."/>
            <person name="Bristow J."/>
            <person name="Eisen J.A."/>
            <person name="Markowitz V."/>
            <person name="Kyrpides N.C."/>
            <person name="Klenk H.-P."/>
            <person name="Hugenholtz P."/>
        </authorList>
    </citation>
    <scope>NUCLEOTIDE SEQUENCE [LARGE SCALE GENOMIC DNA]</scope>
    <source>
        <strain evidence="10">DSM 14684 / CIP 108061 / JCM 11494 / NBRC 100937 / ID131577</strain>
    </source>
</reference>
<dbReference type="RefSeq" id="WP_012934418.1">
    <property type="nucleotide sequence ID" value="NC_013739.1"/>
</dbReference>
<evidence type="ECO:0000256" key="7">
    <source>
        <dbReference type="ARBA" id="ARBA00023136"/>
    </source>
</evidence>
<dbReference type="NCBIfam" id="TIGR01727">
    <property type="entry name" value="oligo_HPY"/>
    <property type="match status" value="1"/>
</dbReference>
<gene>
    <name evidence="9" type="ordered locus">Cwoe_2948</name>
</gene>
<dbReference type="InterPro" id="IPR050388">
    <property type="entry name" value="ABC_Ni/Peptide_Import"/>
</dbReference>
<dbReference type="OrthoDB" id="8481147at2"/>
<organism evidence="9 10">
    <name type="scientific">Conexibacter woesei (strain DSM 14684 / CCUG 47730 / CIP 108061 / JCM 11494 / NBRC 100937 / ID131577)</name>
    <dbReference type="NCBI Taxonomy" id="469383"/>
    <lineage>
        <taxon>Bacteria</taxon>
        <taxon>Bacillati</taxon>
        <taxon>Actinomycetota</taxon>
        <taxon>Thermoleophilia</taxon>
        <taxon>Solirubrobacterales</taxon>
        <taxon>Conexibacteraceae</taxon>
        <taxon>Conexibacter</taxon>
    </lineage>
</organism>
<dbReference type="SUPFAM" id="SSF52540">
    <property type="entry name" value="P-loop containing nucleoside triphosphate hydrolases"/>
    <property type="match status" value="1"/>
</dbReference>
<evidence type="ECO:0000313" key="10">
    <source>
        <dbReference type="Proteomes" id="UP000008229"/>
    </source>
</evidence>
<dbReference type="EMBL" id="CP001854">
    <property type="protein sequence ID" value="ADB51367.1"/>
    <property type="molecule type" value="Genomic_DNA"/>
</dbReference>
<name>D3FBV2_CONWI</name>
<dbReference type="InterPro" id="IPR017871">
    <property type="entry name" value="ABC_transporter-like_CS"/>
</dbReference>
<dbReference type="AlphaFoldDB" id="D3FBV2"/>
<evidence type="ECO:0000256" key="4">
    <source>
        <dbReference type="ARBA" id="ARBA00022475"/>
    </source>
</evidence>
<dbReference type="eggNOG" id="COG0444">
    <property type="taxonomic scope" value="Bacteria"/>
</dbReference>
<dbReference type="GO" id="GO:0016887">
    <property type="term" value="F:ATP hydrolysis activity"/>
    <property type="evidence" value="ECO:0007669"/>
    <property type="project" value="InterPro"/>
</dbReference>
<dbReference type="KEGG" id="cwo:Cwoe_2948"/>
<dbReference type="PROSITE" id="PS00211">
    <property type="entry name" value="ABC_TRANSPORTER_1"/>
    <property type="match status" value="1"/>
</dbReference>
<dbReference type="Pfam" id="PF00005">
    <property type="entry name" value="ABC_tran"/>
    <property type="match status" value="1"/>
</dbReference>
<keyword evidence="10" id="KW-1185">Reference proteome</keyword>
<feature type="domain" description="ABC transporter" evidence="8">
    <location>
        <begin position="8"/>
        <end position="257"/>
    </location>
</feature>
<evidence type="ECO:0000256" key="6">
    <source>
        <dbReference type="ARBA" id="ARBA00022840"/>
    </source>
</evidence>
<accession>D3FBV2</accession>
<keyword evidence="5" id="KW-0547">Nucleotide-binding</keyword>
<keyword evidence="7" id="KW-0472">Membrane</keyword>
<dbReference type="SMART" id="SM00382">
    <property type="entry name" value="AAA"/>
    <property type="match status" value="1"/>
</dbReference>
<keyword evidence="6" id="KW-0067">ATP-binding</keyword>
<evidence type="ECO:0000313" key="9">
    <source>
        <dbReference type="EMBL" id="ADB51367.1"/>
    </source>
</evidence>
<dbReference type="InterPro" id="IPR003439">
    <property type="entry name" value="ABC_transporter-like_ATP-bd"/>
</dbReference>
<sequence length="341" mass="36393">MNDPLLSVRDLHVEFRTRRGTVRAVRGLSYDVCQGEAVGLVGESGSGKSVSALAVLGLLPRRTARIAAGSIRLRGDELVGLGEKRLRALRGAVVSLIFQDPLSSLNPVLTIGRQITEQLEAHGRAEGAAARARAVELLEQVGIPDAPRRVDQHPHELSGGMRQRAMIAMALSCEPALLIADEPTTALDVTIQAQILELLAELRETLGMSLLLITHDLGVVAGFTDRVAVMYAGRIVEQGPTEPLLARPAHPYAQGLLASIPRLDRPRQAQLTPIPGVPPNLGAEIAGCPFRPRCAHAVERCAAADPPLEPLEDAGWDPARSVACWRPRREDPAPDAAAVVG</sequence>
<dbReference type="PANTHER" id="PTHR43297:SF2">
    <property type="entry name" value="DIPEPTIDE TRANSPORT ATP-BINDING PROTEIN DPPD"/>
    <property type="match status" value="1"/>
</dbReference>
<evidence type="ECO:0000259" key="8">
    <source>
        <dbReference type="PROSITE" id="PS50893"/>
    </source>
</evidence>
<dbReference type="FunFam" id="3.40.50.300:FF:000016">
    <property type="entry name" value="Oligopeptide ABC transporter ATP-binding component"/>
    <property type="match status" value="1"/>
</dbReference>
<proteinExistence type="inferred from homology"/>
<keyword evidence="3" id="KW-0813">Transport</keyword>
<dbReference type="STRING" id="469383.Cwoe_2948"/>
<dbReference type="Pfam" id="PF08352">
    <property type="entry name" value="oligo_HPY"/>
    <property type="match status" value="1"/>
</dbReference>
<dbReference type="HOGENOM" id="CLU_000604_1_23_11"/>
<comment type="similarity">
    <text evidence="2">Belongs to the ABC transporter superfamily.</text>
</comment>
<evidence type="ECO:0000256" key="5">
    <source>
        <dbReference type="ARBA" id="ARBA00022741"/>
    </source>
</evidence>
<dbReference type="InterPro" id="IPR003593">
    <property type="entry name" value="AAA+_ATPase"/>
</dbReference>
<dbReference type="PANTHER" id="PTHR43297">
    <property type="entry name" value="OLIGOPEPTIDE TRANSPORT ATP-BINDING PROTEIN APPD"/>
    <property type="match status" value="1"/>
</dbReference>
<protein>
    <submittedName>
        <fullName evidence="9">Oligopeptide/dipeptide ABC transporter, ATPase subunit</fullName>
    </submittedName>
</protein>
<evidence type="ECO:0000256" key="1">
    <source>
        <dbReference type="ARBA" id="ARBA00004202"/>
    </source>
</evidence>
<dbReference type="CDD" id="cd03257">
    <property type="entry name" value="ABC_NikE_OppD_transporters"/>
    <property type="match status" value="1"/>
</dbReference>
<dbReference type="InterPro" id="IPR027417">
    <property type="entry name" value="P-loop_NTPase"/>
</dbReference>
<reference evidence="10" key="2">
    <citation type="submission" date="2010-01" db="EMBL/GenBank/DDBJ databases">
        <title>The complete genome of Conexibacter woesei DSM 14684.</title>
        <authorList>
            <consortium name="US DOE Joint Genome Institute (JGI-PGF)"/>
            <person name="Lucas S."/>
            <person name="Copeland A."/>
            <person name="Lapidus A."/>
            <person name="Glavina del Rio T."/>
            <person name="Dalin E."/>
            <person name="Tice H."/>
            <person name="Bruce D."/>
            <person name="Goodwin L."/>
            <person name="Pitluck S."/>
            <person name="Kyrpides N."/>
            <person name="Mavromatis K."/>
            <person name="Ivanova N."/>
            <person name="Mikhailova N."/>
            <person name="Chertkov O."/>
            <person name="Brettin T."/>
            <person name="Detter J.C."/>
            <person name="Han C."/>
            <person name="Larimer F."/>
            <person name="Land M."/>
            <person name="Hauser L."/>
            <person name="Markowitz V."/>
            <person name="Cheng J.-F."/>
            <person name="Hugenholtz P."/>
            <person name="Woyke T."/>
            <person name="Wu D."/>
            <person name="Pukall R."/>
            <person name="Steenblock K."/>
            <person name="Schneider S."/>
            <person name="Klenk H.-P."/>
            <person name="Eisen J.A."/>
        </authorList>
    </citation>
    <scope>NUCLEOTIDE SEQUENCE [LARGE SCALE GENOMIC DNA]</scope>
    <source>
        <strain evidence="10">DSM 14684 / CIP 108061 / JCM 11494 / NBRC 100937 / ID131577</strain>
    </source>
</reference>
<comment type="subcellular location">
    <subcellularLocation>
        <location evidence="1">Cell membrane</location>
        <topology evidence="1">Peripheral membrane protein</topology>
    </subcellularLocation>
</comment>
<dbReference type="GO" id="GO:0005886">
    <property type="term" value="C:plasma membrane"/>
    <property type="evidence" value="ECO:0007669"/>
    <property type="project" value="UniProtKB-SubCell"/>
</dbReference>
<dbReference type="Proteomes" id="UP000008229">
    <property type="component" value="Chromosome"/>
</dbReference>
<evidence type="ECO:0000256" key="3">
    <source>
        <dbReference type="ARBA" id="ARBA00022448"/>
    </source>
</evidence>
<dbReference type="GO" id="GO:0015833">
    <property type="term" value="P:peptide transport"/>
    <property type="evidence" value="ECO:0007669"/>
    <property type="project" value="InterPro"/>
</dbReference>